<dbReference type="KEGG" id="emo:DM558_12215"/>
<keyword evidence="3" id="KW-1185">Reference proteome</keyword>
<organism evidence="2 3">
    <name type="scientific">Entomomonas moraniae</name>
    <dbReference type="NCBI Taxonomy" id="2213226"/>
    <lineage>
        <taxon>Bacteria</taxon>
        <taxon>Pseudomonadati</taxon>
        <taxon>Pseudomonadota</taxon>
        <taxon>Gammaproteobacteria</taxon>
        <taxon>Pseudomonadales</taxon>
        <taxon>Pseudomonadaceae</taxon>
        <taxon>Entomomonas</taxon>
    </lineage>
</organism>
<protein>
    <recommendedName>
        <fullName evidence="1">Integrase catalytic domain-containing protein</fullName>
    </recommendedName>
</protein>
<dbReference type="Proteomes" id="UP000273143">
    <property type="component" value="Chromosome"/>
</dbReference>
<accession>A0A451ENX8</accession>
<dbReference type="Pfam" id="PF13683">
    <property type="entry name" value="rve_3"/>
    <property type="match status" value="1"/>
</dbReference>
<dbReference type="GO" id="GO:0015074">
    <property type="term" value="P:DNA integration"/>
    <property type="evidence" value="ECO:0007669"/>
    <property type="project" value="InterPro"/>
</dbReference>
<dbReference type="InterPro" id="IPR001584">
    <property type="entry name" value="Integrase_cat-core"/>
</dbReference>
<evidence type="ECO:0000313" key="2">
    <source>
        <dbReference type="EMBL" id="AZS51485.1"/>
    </source>
</evidence>
<dbReference type="AlphaFoldDB" id="A0A451ENX8"/>
<reference evidence="3" key="1">
    <citation type="submission" date="2018-06" db="EMBL/GenBank/DDBJ databases">
        <title>Complete genome of Pseudomonas insecticola strain QZS01.</title>
        <authorList>
            <person name="Wang J."/>
            <person name="Su Q."/>
        </authorList>
    </citation>
    <scope>NUCLEOTIDE SEQUENCE [LARGE SCALE GENOMIC DNA]</scope>
    <source>
        <strain evidence="3">QZS01</strain>
    </source>
</reference>
<proteinExistence type="predicted"/>
<gene>
    <name evidence="2" type="ORF">DM558_12215</name>
</gene>
<evidence type="ECO:0000259" key="1">
    <source>
        <dbReference type="Pfam" id="PF13683"/>
    </source>
</evidence>
<name>A0A451ENX8_9GAMM</name>
<sequence length="53" mass="6611">MAQSFFHTLKTEWIYQHKLENIAQAKSMILWYTEIYYNSVRKHTHLNYLYRSI</sequence>
<dbReference type="EMBL" id="CP029822">
    <property type="protein sequence ID" value="AZS51485.1"/>
    <property type="molecule type" value="Genomic_DNA"/>
</dbReference>
<evidence type="ECO:0000313" key="3">
    <source>
        <dbReference type="Proteomes" id="UP000273143"/>
    </source>
</evidence>
<dbReference type="RefSeq" id="WP_127164235.1">
    <property type="nucleotide sequence ID" value="NZ_CP029822.1"/>
</dbReference>
<feature type="domain" description="Integrase catalytic" evidence="1">
    <location>
        <begin position="2"/>
        <end position="49"/>
    </location>
</feature>